<gene>
    <name evidence="2" type="ORF">AK812_SmicGene30468</name>
</gene>
<dbReference type="AlphaFoldDB" id="A0A1Q9CZ84"/>
<feature type="compositionally biased region" description="Low complexity" evidence="1">
    <location>
        <begin position="120"/>
        <end position="133"/>
    </location>
</feature>
<dbReference type="EMBL" id="LSRX01000824">
    <property type="protein sequence ID" value="OLP88238.1"/>
    <property type="molecule type" value="Genomic_DNA"/>
</dbReference>
<evidence type="ECO:0000313" key="2">
    <source>
        <dbReference type="EMBL" id="OLP88238.1"/>
    </source>
</evidence>
<evidence type="ECO:0000256" key="1">
    <source>
        <dbReference type="SAM" id="MobiDB-lite"/>
    </source>
</evidence>
<dbReference type="Proteomes" id="UP000186817">
    <property type="component" value="Unassembled WGS sequence"/>
</dbReference>
<feature type="region of interest" description="Disordered" evidence="1">
    <location>
        <begin position="292"/>
        <end position="328"/>
    </location>
</feature>
<proteinExistence type="predicted"/>
<name>A0A1Q9CZ84_SYMMI</name>
<feature type="compositionally biased region" description="Basic and acidic residues" evidence="1">
    <location>
        <begin position="97"/>
        <end position="111"/>
    </location>
</feature>
<accession>A0A1Q9CZ84</accession>
<comment type="caution">
    <text evidence="2">The sequence shown here is derived from an EMBL/GenBank/DDBJ whole genome shotgun (WGS) entry which is preliminary data.</text>
</comment>
<evidence type="ECO:0000313" key="3">
    <source>
        <dbReference type="Proteomes" id="UP000186817"/>
    </source>
</evidence>
<organism evidence="2 3">
    <name type="scientific">Symbiodinium microadriaticum</name>
    <name type="common">Dinoflagellate</name>
    <name type="synonym">Zooxanthella microadriatica</name>
    <dbReference type="NCBI Taxonomy" id="2951"/>
    <lineage>
        <taxon>Eukaryota</taxon>
        <taxon>Sar</taxon>
        <taxon>Alveolata</taxon>
        <taxon>Dinophyceae</taxon>
        <taxon>Suessiales</taxon>
        <taxon>Symbiodiniaceae</taxon>
        <taxon>Symbiodinium</taxon>
    </lineage>
</organism>
<dbReference type="OrthoDB" id="10436185at2759"/>
<protein>
    <submittedName>
        <fullName evidence="2">Uncharacterized protein</fullName>
    </submittedName>
</protein>
<keyword evidence="3" id="KW-1185">Reference proteome</keyword>
<reference evidence="2 3" key="1">
    <citation type="submission" date="2016-02" db="EMBL/GenBank/DDBJ databases">
        <title>Genome analysis of coral dinoflagellate symbionts highlights evolutionary adaptations to a symbiotic lifestyle.</title>
        <authorList>
            <person name="Aranda M."/>
            <person name="Li Y."/>
            <person name="Liew Y.J."/>
            <person name="Baumgarten S."/>
            <person name="Simakov O."/>
            <person name="Wilson M."/>
            <person name="Piel J."/>
            <person name="Ashoor H."/>
            <person name="Bougouffa S."/>
            <person name="Bajic V.B."/>
            <person name="Ryu T."/>
            <person name="Ravasi T."/>
            <person name="Bayer T."/>
            <person name="Micklem G."/>
            <person name="Kim H."/>
            <person name="Bhak J."/>
            <person name="Lajeunesse T.C."/>
            <person name="Voolstra C.R."/>
        </authorList>
    </citation>
    <scope>NUCLEOTIDE SEQUENCE [LARGE SCALE GENOMIC DNA]</scope>
    <source>
        <strain evidence="2 3">CCMP2467</strain>
    </source>
</reference>
<sequence>MSALATSETRSQSLQCPVRRSVRAEPQNIQSQAPHCGISSSAVSRAVATQSCFRTDTVQTIARQRLARQNAKSAGGTDYRGSPRGTQVLHAAGKMLPHDGTRSVPQHRECPTADDECTEKTTSTKSQNTTKTTPNRPRLLRVMWSLILDFAGTKHRLIIRHDDRDDPEAQLQTQLLTRALQEAGLIRRWSVTQQCQLNRCIHWFQLESRWSLSCTNSLLAAQKAIGKQLREMTRPNESNAFPKARQANQAHAIRIPGRDAEFQIVLTGADFHRLTWRWIIRRATPIVTPMEGRRWKREEKGEEKEEESEGGSPRNEQVTLVQHRLRSY</sequence>
<feature type="region of interest" description="Disordered" evidence="1">
    <location>
        <begin position="97"/>
        <end position="134"/>
    </location>
</feature>
<feature type="compositionally biased region" description="Basic and acidic residues" evidence="1">
    <location>
        <begin position="292"/>
        <end position="303"/>
    </location>
</feature>